<dbReference type="EMBL" id="QOQW01000006">
    <property type="protein sequence ID" value="RCK80400.1"/>
    <property type="molecule type" value="Genomic_DNA"/>
</dbReference>
<gene>
    <name evidence="2" type="ORF">OZSIB_3146</name>
</gene>
<comment type="caution">
    <text evidence="2">The sequence shown here is derived from an EMBL/GenBank/DDBJ whole genome shotgun (WGS) entry which is preliminary data.</text>
</comment>
<dbReference type="Proteomes" id="UP000252355">
    <property type="component" value="Unassembled WGS sequence"/>
</dbReference>
<keyword evidence="1" id="KW-1133">Transmembrane helix</keyword>
<reference evidence="2 3" key="1">
    <citation type="submission" date="2018-05" db="EMBL/GenBank/DDBJ databases">
        <title>A metagenomic window into the 2 km-deep terrestrial subsurface aquifer revealed taxonomically and functionally diverse microbial community comprising novel uncultured bacterial lineages.</title>
        <authorList>
            <person name="Kadnikov V.V."/>
            <person name="Mardanov A.V."/>
            <person name="Beletsky A.V."/>
            <person name="Banks D."/>
            <person name="Pimenov N.V."/>
            <person name="Frank Y.A."/>
            <person name="Karnachuk O.V."/>
            <person name="Ravin N.V."/>
        </authorList>
    </citation>
    <scope>NUCLEOTIDE SEQUENCE [LARGE SCALE GENOMIC DNA]</scope>
    <source>
        <strain evidence="2">BY5</strain>
    </source>
</reference>
<sequence length="1524" mass="164109">MREMANEDPRQTLDTLAAELARRQAAHSTGAGRRRWRRRLVRGLVGLVALVLLVLAGIFIVNFLRLNSNLIEGHIKGVVLPAITRGVFPLEVGRTSGDLLHGIELEYLQVRNPAFPTGGVLAAIPRISLKYSLWDVFFGDLVLEKVIVHNPVITLSRAADGRAIWDFPTACWIGDLTAVASGTGLPASGAPGTAGTWTTEAGAPGGAETGQSRFALARAQAIADRFLSHVEIRNLSVMIPRPRALLADQTLARLLRLSTGNFYRTGVDLLVRKFPERDFTTHLLKLTLPDDPAFLTFQVTRLRTTGDLTLSAQVLGQNLEVAVQNLGEPGRRIIVYDGRDKERLNLRWILGRPGKPWPERITGLTGVLRLAALAPLEAWLPEGCRLAGRVEVALAASESVPLRETVVHCQATGLRAELPGLPPLEQLDLRLSARGGIASIEQAVFTVAGIPSSHTGTLDLRDPEAITGEFASELAGDPLHLRTGWRKQGPGRARLTLVAGRPGGELSLEAERQEAPGRVDYRDLAIRLELEAKRSLYELVPVRLLPDDLRARFAAFFDKVTILGPLRAEAALPSPVDWPQGMAELLLDGARLQNRAQPALGVDLGGRLRLRAGRLDLLDTTATLAGLRALASGSLAFASDSRQVERYDLAVRGALLASRALTLTGAQVADSCGLASPPFATLELEGGTFLEAALQRPGPPPTARLSFDRLRLRTGHGKPWLIDTLQAEVRADEAPILTASAPWQPRLVEATAALRLFGVDLAVAATADLASRTFGQFRLEGKGTDLQTVLAGVSEIPAVGAALKKWGLSAGGAFTVRLAGAGPFARPAVAGGLDVPRLTLKAREASADLPFVASFSSPAEGRYQGQVRTRQAGLIVRGVAFPLAAAQASLTYDRSQGGPQQVIGLDAQVQSFGATVAVRGEYLPHRGQIKQAVGRLSSPRIEELAREIARIGRFNLPFTLVGKAAGEWKAAGPVTDPQGEGFLEVDSLGLTFPLRQRGNQTIALQIEDLAGRLELSYGGQAGDAAVALKGARGKVLGADLVLEGAGRLRRQGEGRVPEFDRLVASFTNLAADRVFALLKAGFFPAETVALIPEMAGTLHGSLVVGGARNRFSAEGEARLENGRLAHRLLLAPLEGMNGRFLFSRKAERPWPVVEIRDFTASFGRTRFGIPFGRFTDPQGAGGLDLEGRLERAFPADILKLLSGWNLPTVSFPKEGALSGRVKVDGTLARPRLDLDLRTEAMLVDYRTDQQSYLVPLGSSAAALSFDLGTGEARLASASLGLLLGCIEIGKGWAIFNKGRPQRFELAGRLRGIDLGALQAGGEAAVRGRLEGTFQAEQTATGSREALFQLVFHDLVVPNIPVDPEAMNKIGLEFLESPEFREGRLNLYLSSDEEAGQAGRVRVADGLFAGPDMRLEIGNSAFDPLNLQLDAKIFFNPQPLRRTKLGRRLGSLTKHLQDSKTGLPYVDLTVSGRWDNPALLGRTIARRAESRGKRNFIKSIFGGRRTHKASVEELMEWFPGWKPGE</sequence>
<proteinExistence type="predicted"/>
<feature type="transmembrane region" description="Helical" evidence="1">
    <location>
        <begin position="43"/>
        <end position="64"/>
    </location>
</feature>
<protein>
    <submittedName>
        <fullName evidence="2">Uncharacterized protein</fullName>
    </submittedName>
</protein>
<keyword evidence="1" id="KW-0472">Membrane</keyword>
<organism evidence="2 3">
    <name type="scientific">Candidatus Ozemobacter sibiricus</name>
    <dbReference type="NCBI Taxonomy" id="2268124"/>
    <lineage>
        <taxon>Bacteria</taxon>
        <taxon>Candidatus Ozemobacteria</taxon>
        <taxon>Candidatus Ozemobacterales</taxon>
        <taxon>Candidatus Ozemobacteraceae</taxon>
        <taxon>Candidatus Ozemobacter</taxon>
    </lineage>
</organism>
<evidence type="ECO:0000313" key="3">
    <source>
        <dbReference type="Proteomes" id="UP000252355"/>
    </source>
</evidence>
<name>A0A367ZQT2_9BACT</name>
<evidence type="ECO:0000313" key="2">
    <source>
        <dbReference type="EMBL" id="RCK80400.1"/>
    </source>
</evidence>
<keyword evidence="1" id="KW-0812">Transmembrane</keyword>
<accession>A0A367ZQT2</accession>
<evidence type="ECO:0000256" key="1">
    <source>
        <dbReference type="SAM" id="Phobius"/>
    </source>
</evidence>